<reference evidence="3 4" key="1">
    <citation type="journal article" date="2019" name="Int. J. Syst. Evol. Microbiol.">
        <title>The Global Catalogue of Microorganisms (GCM) 10K type strain sequencing project: providing services to taxonomists for standard genome sequencing and annotation.</title>
        <authorList>
            <consortium name="The Broad Institute Genomics Platform"/>
            <consortium name="The Broad Institute Genome Sequencing Center for Infectious Disease"/>
            <person name="Wu L."/>
            <person name="Ma J."/>
        </authorList>
    </citation>
    <scope>NUCLEOTIDE SEQUENCE [LARGE SCALE GENOMIC DNA]</scope>
    <source>
        <strain evidence="3 4">JCM 15089</strain>
    </source>
</reference>
<evidence type="ECO:0000313" key="3">
    <source>
        <dbReference type="EMBL" id="GAA0587474.1"/>
    </source>
</evidence>
<name>A0ABN1FBT0_9PROT</name>
<gene>
    <name evidence="3" type="ORF">GCM10008942_40620</name>
</gene>
<dbReference type="RefSeq" id="WP_166937454.1">
    <property type="nucleotide sequence ID" value="NZ_BAAADD010000013.1"/>
</dbReference>
<accession>A0ABN1FBT0</accession>
<dbReference type="Proteomes" id="UP001499951">
    <property type="component" value="Unassembled WGS sequence"/>
</dbReference>
<protein>
    <recommendedName>
        <fullName evidence="5">Magnesium transporter MgtE intracellular domain-containing protein</fullName>
    </recommendedName>
</protein>
<evidence type="ECO:0000313" key="4">
    <source>
        <dbReference type="Proteomes" id="UP001499951"/>
    </source>
</evidence>
<feature type="region of interest" description="Disordered" evidence="2">
    <location>
        <begin position="48"/>
        <end position="75"/>
    </location>
</feature>
<dbReference type="SUPFAM" id="SSF158791">
    <property type="entry name" value="MgtE N-terminal domain-like"/>
    <property type="match status" value="1"/>
</dbReference>
<evidence type="ECO:0000256" key="2">
    <source>
        <dbReference type="SAM" id="MobiDB-lite"/>
    </source>
</evidence>
<dbReference type="EMBL" id="BAAADD010000013">
    <property type="protein sequence ID" value="GAA0587474.1"/>
    <property type="molecule type" value="Genomic_DNA"/>
</dbReference>
<feature type="coiled-coil region" evidence="1">
    <location>
        <begin position="93"/>
        <end position="127"/>
    </location>
</feature>
<feature type="compositionally biased region" description="Pro residues" evidence="2">
    <location>
        <begin position="204"/>
        <end position="215"/>
    </location>
</feature>
<feature type="compositionally biased region" description="Basic and acidic residues" evidence="2">
    <location>
        <begin position="53"/>
        <end position="62"/>
    </location>
</feature>
<feature type="region of interest" description="Disordered" evidence="2">
    <location>
        <begin position="198"/>
        <end position="234"/>
    </location>
</feature>
<evidence type="ECO:0008006" key="5">
    <source>
        <dbReference type="Google" id="ProtNLM"/>
    </source>
</evidence>
<proteinExistence type="predicted"/>
<comment type="caution">
    <text evidence="3">The sequence shown here is derived from an EMBL/GenBank/DDBJ whole genome shotgun (WGS) entry which is preliminary data.</text>
</comment>
<feature type="compositionally biased region" description="Low complexity" evidence="2">
    <location>
        <begin position="216"/>
        <end position="234"/>
    </location>
</feature>
<keyword evidence="1" id="KW-0175">Coiled coil</keyword>
<sequence length="234" mass="24691">MRTFRLLPAVILVGLGLLGLKGEGLILSAMAEGQKTTSADLLAQDTAPLPKDPVAEEPKSESAAEVDVQSSLTKRRTELDAREADIEMRTQVLNAAEQRVDAKIAMLKQLQDQITTLLGQRDAEQQKQIASLVKTYSAMKPKDAARIFNSLPDDVLVPVAKQMKSDVLAPVLAAMTADNAQRLTQKLADKLKLPETAAAAITPPAAPAPVTPPAPQAAAKPAPQAAAKPAGAKK</sequence>
<organism evidence="3 4">
    <name type="scientific">Rhizomicrobium electricum</name>
    <dbReference type="NCBI Taxonomy" id="480070"/>
    <lineage>
        <taxon>Bacteria</taxon>
        <taxon>Pseudomonadati</taxon>
        <taxon>Pseudomonadota</taxon>
        <taxon>Alphaproteobacteria</taxon>
        <taxon>Micropepsales</taxon>
        <taxon>Micropepsaceae</taxon>
        <taxon>Rhizomicrobium</taxon>
    </lineage>
</organism>
<evidence type="ECO:0000256" key="1">
    <source>
        <dbReference type="SAM" id="Coils"/>
    </source>
</evidence>
<keyword evidence="4" id="KW-1185">Reference proteome</keyword>